<gene>
    <name evidence="2" type="ordered locus">Selin_1552</name>
</gene>
<feature type="compositionally biased region" description="Basic and acidic residues" evidence="1">
    <location>
        <begin position="105"/>
        <end position="116"/>
    </location>
</feature>
<dbReference type="RefSeq" id="WP_013506166.1">
    <property type="nucleotide sequence ID" value="NC_014836.1"/>
</dbReference>
<evidence type="ECO:0000256" key="1">
    <source>
        <dbReference type="SAM" id="MobiDB-lite"/>
    </source>
</evidence>
<keyword evidence="3" id="KW-1185">Reference proteome</keyword>
<evidence type="ECO:0000313" key="2">
    <source>
        <dbReference type="EMBL" id="ADU66285.1"/>
    </source>
</evidence>
<feature type="compositionally biased region" description="Basic and acidic residues" evidence="1">
    <location>
        <begin position="141"/>
        <end position="154"/>
    </location>
</feature>
<dbReference type="KEGG" id="din:Selin_1552"/>
<protein>
    <submittedName>
        <fullName evidence="2">Uncharacterized protein</fullName>
    </submittedName>
</protein>
<feature type="region of interest" description="Disordered" evidence="1">
    <location>
        <begin position="1"/>
        <end position="46"/>
    </location>
</feature>
<dbReference type="HOGENOM" id="CLU_1084731_0_0_0"/>
<dbReference type="InParanoid" id="E6W7B8"/>
<proteinExistence type="predicted"/>
<dbReference type="Proteomes" id="UP000002572">
    <property type="component" value="Chromosome"/>
</dbReference>
<feature type="compositionally biased region" description="Basic and acidic residues" evidence="1">
    <location>
        <begin position="82"/>
        <end position="92"/>
    </location>
</feature>
<dbReference type="EMBL" id="CP002432">
    <property type="protein sequence ID" value="ADU66285.1"/>
    <property type="molecule type" value="Genomic_DNA"/>
</dbReference>
<organism evidence="2 3">
    <name type="scientific">Desulfurispirillum indicum (strain ATCC BAA-1389 / DSM 22839 / S5)</name>
    <dbReference type="NCBI Taxonomy" id="653733"/>
    <lineage>
        <taxon>Bacteria</taxon>
        <taxon>Pseudomonadati</taxon>
        <taxon>Chrysiogenota</taxon>
        <taxon>Chrysiogenia</taxon>
        <taxon>Chrysiogenales</taxon>
        <taxon>Chrysiogenaceae</taxon>
        <taxon>Desulfurispirillum</taxon>
    </lineage>
</organism>
<feature type="region of interest" description="Disordered" evidence="1">
    <location>
        <begin position="82"/>
        <end position="168"/>
    </location>
</feature>
<dbReference type="STRING" id="653733.Selin_1552"/>
<name>E6W7B8_DESIS</name>
<sequence>MSEAISLSEAHPQTHYPISPLHGEPVHALPSSPGARSVQPPADDYTRHFHPQIRTELWQQVQQEQEIMTRLQVQRQEHEYTVRQRHEQRQAEEASQQQVRLVEQQTRETVQRHEAGEWYSEGAAVSVEAQTPQASTESTDAGDREPLPPERDAEVTPAPEAPQAATDSRVLAAEARVAGLGEMDRLGARIEGDLRELSLSPLPQSEPPLRHLFEAREVLELIARQVQEREGDSGFAQRLHQHISGAQVGKLLGVEP</sequence>
<evidence type="ECO:0000313" key="3">
    <source>
        <dbReference type="Proteomes" id="UP000002572"/>
    </source>
</evidence>
<dbReference type="AlphaFoldDB" id="E6W7B8"/>
<reference evidence="2 3" key="1">
    <citation type="submission" date="2010-12" db="EMBL/GenBank/DDBJ databases">
        <title>Complete sequence of Desulfurispirillum indicum S5.</title>
        <authorList>
            <consortium name="US DOE Joint Genome Institute"/>
            <person name="Lucas S."/>
            <person name="Copeland A."/>
            <person name="Lapidus A."/>
            <person name="Cheng J.-F."/>
            <person name="Goodwin L."/>
            <person name="Pitluck S."/>
            <person name="Chertkov O."/>
            <person name="Held B."/>
            <person name="Detter J.C."/>
            <person name="Han C."/>
            <person name="Tapia R."/>
            <person name="Land M."/>
            <person name="Hauser L."/>
            <person name="Kyrpides N."/>
            <person name="Ivanova N."/>
            <person name="Mikhailova N."/>
            <person name="Haggblom M."/>
            <person name="Rauschenbach I."/>
            <person name="Bini E."/>
            <person name="Woyke T."/>
        </authorList>
    </citation>
    <scope>NUCLEOTIDE SEQUENCE [LARGE SCALE GENOMIC DNA]</scope>
    <source>
        <strain evidence="3">ATCC BAA-1389 / DSM 22839 / S5</strain>
    </source>
</reference>
<feature type="compositionally biased region" description="Polar residues" evidence="1">
    <location>
        <begin position="128"/>
        <end position="139"/>
    </location>
</feature>
<accession>E6W7B8</accession>